<dbReference type="EMBL" id="JAGTTL010000008">
    <property type="protein sequence ID" value="KAK6318979.1"/>
    <property type="molecule type" value="Genomic_DNA"/>
</dbReference>
<evidence type="ECO:0000313" key="3">
    <source>
        <dbReference type="Proteomes" id="UP001356427"/>
    </source>
</evidence>
<proteinExistence type="predicted"/>
<feature type="compositionally biased region" description="Low complexity" evidence="1">
    <location>
        <begin position="1"/>
        <end position="21"/>
    </location>
</feature>
<reference evidence="2 3" key="1">
    <citation type="submission" date="2021-04" db="EMBL/GenBank/DDBJ databases">
        <authorList>
            <person name="De Guttry C."/>
            <person name="Zahm M."/>
            <person name="Klopp C."/>
            <person name="Cabau C."/>
            <person name="Louis A."/>
            <person name="Berthelot C."/>
            <person name="Parey E."/>
            <person name="Roest Crollius H."/>
            <person name="Montfort J."/>
            <person name="Robinson-Rechavi M."/>
            <person name="Bucao C."/>
            <person name="Bouchez O."/>
            <person name="Gislard M."/>
            <person name="Lluch J."/>
            <person name="Milhes M."/>
            <person name="Lampietro C."/>
            <person name="Lopez Roques C."/>
            <person name="Donnadieu C."/>
            <person name="Braasch I."/>
            <person name="Desvignes T."/>
            <person name="Postlethwait J."/>
            <person name="Bobe J."/>
            <person name="Wedekind C."/>
            <person name="Guiguen Y."/>
        </authorList>
    </citation>
    <scope>NUCLEOTIDE SEQUENCE [LARGE SCALE GENOMIC DNA]</scope>
    <source>
        <strain evidence="2">Cs_M1</strain>
        <tissue evidence="2">Blood</tissue>
    </source>
</reference>
<comment type="caution">
    <text evidence="2">The sequence shown here is derived from an EMBL/GenBank/DDBJ whole genome shotgun (WGS) entry which is preliminary data.</text>
</comment>
<dbReference type="Proteomes" id="UP001356427">
    <property type="component" value="Unassembled WGS sequence"/>
</dbReference>
<accession>A0AAN8QWZ6</accession>
<sequence>MGTVQSSSSSLPSSPPQTTTSAYPGTATGNQGPENLRTGTTFTPTTARSNMGSAQTGTVQSPKPSRGPYVCSNPPCETHETGTTSTATQSSSAGIKRADWHCAEGVLKPTLRDPRNGTTSTPSQASSNMAGNQTGNRDGAEGVFQPPL</sequence>
<feature type="compositionally biased region" description="Polar residues" evidence="1">
    <location>
        <begin position="116"/>
        <end position="136"/>
    </location>
</feature>
<evidence type="ECO:0000256" key="1">
    <source>
        <dbReference type="SAM" id="MobiDB-lite"/>
    </source>
</evidence>
<name>A0AAN8QWZ6_9TELE</name>
<feature type="compositionally biased region" description="Polar residues" evidence="1">
    <location>
        <begin position="47"/>
        <end position="63"/>
    </location>
</feature>
<feature type="compositionally biased region" description="Low complexity" evidence="1">
    <location>
        <begin position="81"/>
        <end position="94"/>
    </location>
</feature>
<organism evidence="2 3">
    <name type="scientific">Coregonus suidteri</name>
    <dbReference type="NCBI Taxonomy" id="861788"/>
    <lineage>
        <taxon>Eukaryota</taxon>
        <taxon>Metazoa</taxon>
        <taxon>Chordata</taxon>
        <taxon>Craniata</taxon>
        <taxon>Vertebrata</taxon>
        <taxon>Euteleostomi</taxon>
        <taxon>Actinopterygii</taxon>
        <taxon>Neopterygii</taxon>
        <taxon>Teleostei</taxon>
        <taxon>Protacanthopterygii</taxon>
        <taxon>Salmoniformes</taxon>
        <taxon>Salmonidae</taxon>
        <taxon>Coregoninae</taxon>
        <taxon>Coregonus</taxon>
    </lineage>
</organism>
<evidence type="ECO:0000313" key="2">
    <source>
        <dbReference type="EMBL" id="KAK6318979.1"/>
    </source>
</evidence>
<dbReference type="AlphaFoldDB" id="A0AAN8QWZ6"/>
<keyword evidence="3" id="KW-1185">Reference proteome</keyword>
<feature type="region of interest" description="Disordered" evidence="1">
    <location>
        <begin position="1"/>
        <end position="148"/>
    </location>
</feature>
<protein>
    <submittedName>
        <fullName evidence="2">Uncharacterized protein</fullName>
    </submittedName>
</protein>
<gene>
    <name evidence="2" type="ORF">J4Q44_G00101900</name>
</gene>